<dbReference type="Pfam" id="PF00691">
    <property type="entry name" value="OmpA"/>
    <property type="match status" value="1"/>
</dbReference>
<feature type="repeat" description="TPR" evidence="4">
    <location>
        <begin position="61"/>
        <end position="94"/>
    </location>
</feature>
<evidence type="ECO:0000256" key="3">
    <source>
        <dbReference type="ARBA" id="ARBA00023237"/>
    </source>
</evidence>
<feature type="signal peptide" evidence="6">
    <location>
        <begin position="1"/>
        <end position="23"/>
    </location>
</feature>
<gene>
    <name evidence="8" type="ORF">GCM10007390_46690</name>
</gene>
<dbReference type="SUPFAM" id="SSF103088">
    <property type="entry name" value="OmpA-like"/>
    <property type="match status" value="1"/>
</dbReference>
<comment type="caution">
    <text evidence="8">The sequence shown here is derived from an EMBL/GenBank/DDBJ whole genome shotgun (WGS) entry which is preliminary data.</text>
</comment>
<dbReference type="SUPFAM" id="SSF82171">
    <property type="entry name" value="DPP6 N-terminal domain-like"/>
    <property type="match status" value="1"/>
</dbReference>
<keyword evidence="9" id="KW-1185">Reference proteome</keyword>
<evidence type="ECO:0000256" key="2">
    <source>
        <dbReference type="ARBA" id="ARBA00023136"/>
    </source>
</evidence>
<comment type="subcellular location">
    <subcellularLocation>
        <location evidence="1">Cell outer membrane</location>
    </subcellularLocation>
</comment>
<dbReference type="AlphaFoldDB" id="A0A8J3GAV1"/>
<sequence length="675" mass="75183">MNKYLNKSFSGIALVCFCLLLQACNPTMQAYKNGVKRFDNGEYDLALKDFQRAAEGNYDPAQTNYFIAESYRLSNRYQEAIPYYKKAMEAGTTDPNARFQYAYALKASGQYDEARQEFAQFTENQTADKTLKERAAREVETLKITDLIKQKKAEVTVLDMPFNTPGAEFSPTILGNELVMSASKKEKIYKNNGQAMLGLYKVNIGEQPSEASSSPTLFSSTIFAEEANEGSPAFSPDGKTLVFARGNTGKRKGAVDVDLYMSRLVNGQWTEPNYLPVNDSLAWDGSPAFSRDGKTLYFASNRAGGAGGIDLYRTNMDASGRFSKPVNLGKDINTAGDEMFPYVSPDNKLYFASDGHPGLGKLDLFVATRSQGIISIENMGIPFNTPQDDFGLVFMEDQENGFFASNRPGGKGDDDIYFFSNPVVEEVDSTILAQNDPTSPLNPNNPLYIKGERKVVRYFLAGTVLTNNATPAPIDSAKVRILSDSADVELAQLTTGDAGNFGRYNLEEGKDYVLLVEKKGFISKREPFSMDGKSIPPIFLNKVLTDTTYRVTIKLDDLELNKTFTLENIYYDLDKYDIRTDAAVELDKLVQVLKDNPTLKIELASHTDARATDAYNDRLSQQRAQSAVNYLISRGIDADRLTAKGYGERQLIVQNAKTEEEHQRNRRTEFTVLSY</sequence>
<dbReference type="GO" id="GO:0009279">
    <property type="term" value="C:cell outer membrane"/>
    <property type="evidence" value="ECO:0007669"/>
    <property type="project" value="UniProtKB-SubCell"/>
</dbReference>
<evidence type="ECO:0000256" key="6">
    <source>
        <dbReference type="SAM" id="SignalP"/>
    </source>
</evidence>
<dbReference type="PRINTS" id="PR01021">
    <property type="entry name" value="OMPADOMAIN"/>
</dbReference>
<evidence type="ECO:0000313" key="8">
    <source>
        <dbReference type="EMBL" id="GHB85834.1"/>
    </source>
</evidence>
<dbReference type="Gene3D" id="3.30.1330.60">
    <property type="entry name" value="OmpA-like domain"/>
    <property type="match status" value="1"/>
</dbReference>
<dbReference type="InterPro" id="IPR036737">
    <property type="entry name" value="OmpA-like_sf"/>
</dbReference>
<dbReference type="PROSITE" id="PS51123">
    <property type="entry name" value="OMPA_2"/>
    <property type="match status" value="1"/>
</dbReference>
<evidence type="ECO:0000259" key="7">
    <source>
        <dbReference type="PROSITE" id="PS51123"/>
    </source>
</evidence>
<dbReference type="PANTHER" id="PTHR30329:SF21">
    <property type="entry name" value="LIPOPROTEIN YIAD-RELATED"/>
    <property type="match status" value="1"/>
</dbReference>
<dbReference type="SMART" id="SM00028">
    <property type="entry name" value="TPR"/>
    <property type="match status" value="2"/>
</dbReference>
<reference evidence="8 9" key="1">
    <citation type="journal article" date="2014" name="Int. J. Syst. Evol. Microbiol.">
        <title>Complete genome sequence of Corynebacterium casei LMG S-19264T (=DSM 44701T), isolated from a smear-ripened cheese.</title>
        <authorList>
            <consortium name="US DOE Joint Genome Institute (JGI-PGF)"/>
            <person name="Walter F."/>
            <person name="Albersmeier A."/>
            <person name="Kalinowski J."/>
            <person name="Ruckert C."/>
        </authorList>
    </citation>
    <scope>NUCLEOTIDE SEQUENCE [LARGE SCALE GENOMIC DNA]</scope>
    <source>
        <strain evidence="8 9">KCTC 12866</strain>
    </source>
</reference>
<dbReference type="InterPro" id="IPR050330">
    <property type="entry name" value="Bact_OuterMem_StrucFunc"/>
</dbReference>
<organism evidence="8 9">
    <name type="scientific">Persicitalea jodogahamensis</name>
    <dbReference type="NCBI Taxonomy" id="402147"/>
    <lineage>
        <taxon>Bacteria</taxon>
        <taxon>Pseudomonadati</taxon>
        <taxon>Bacteroidota</taxon>
        <taxon>Cytophagia</taxon>
        <taxon>Cytophagales</taxon>
        <taxon>Spirosomataceae</taxon>
        <taxon>Persicitalea</taxon>
    </lineage>
</organism>
<name>A0A8J3GAV1_9BACT</name>
<dbReference type="PANTHER" id="PTHR30329">
    <property type="entry name" value="STATOR ELEMENT OF FLAGELLAR MOTOR COMPLEX"/>
    <property type="match status" value="1"/>
</dbReference>
<dbReference type="PROSITE" id="PS51257">
    <property type="entry name" value="PROKAR_LIPOPROTEIN"/>
    <property type="match status" value="1"/>
</dbReference>
<dbReference type="InterPro" id="IPR006665">
    <property type="entry name" value="OmpA-like"/>
</dbReference>
<keyword evidence="2 5" id="KW-0472">Membrane</keyword>
<keyword evidence="4" id="KW-0802">TPR repeat</keyword>
<accession>A0A8J3GAV1</accession>
<dbReference type="InterPro" id="IPR011990">
    <property type="entry name" value="TPR-like_helical_dom_sf"/>
</dbReference>
<dbReference type="InterPro" id="IPR006664">
    <property type="entry name" value="OMP_bac"/>
</dbReference>
<evidence type="ECO:0000256" key="4">
    <source>
        <dbReference type="PROSITE-ProRule" id="PRU00339"/>
    </source>
</evidence>
<evidence type="ECO:0000256" key="5">
    <source>
        <dbReference type="PROSITE-ProRule" id="PRU00473"/>
    </source>
</evidence>
<proteinExistence type="predicted"/>
<dbReference type="Gene3D" id="1.25.40.10">
    <property type="entry name" value="Tetratricopeptide repeat domain"/>
    <property type="match status" value="1"/>
</dbReference>
<dbReference type="Pfam" id="PF14559">
    <property type="entry name" value="TPR_19"/>
    <property type="match status" value="1"/>
</dbReference>
<dbReference type="InterPro" id="IPR019734">
    <property type="entry name" value="TPR_rpt"/>
</dbReference>
<feature type="chain" id="PRO_5035246277" evidence="6">
    <location>
        <begin position="24"/>
        <end position="675"/>
    </location>
</feature>
<dbReference type="SUPFAM" id="SSF48452">
    <property type="entry name" value="TPR-like"/>
    <property type="match status" value="1"/>
</dbReference>
<dbReference type="Pfam" id="PF07676">
    <property type="entry name" value="PD40"/>
    <property type="match status" value="3"/>
</dbReference>
<keyword evidence="6" id="KW-0732">Signal</keyword>
<keyword evidence="3" id="KW-0998">Cell outer membrane</keyword>
<dbReference type="EMBL" id="BMXF01000006">
    <property type="protein sequence ID" value="GHB85834.1"/>
    <property type="molecule type" value="Genomic_DNA"/>
</dbReference>
<dbReference type="InterPro" id="IPR011042">
    <property type="entry name" value="6-blade_b-propeller_TolB-like"/>
</dbReference>
<feature type="domain" description="OmpA-like" evidence="7">
    <location>
        <begin position="558"/>
        <end position="675"/>
    </location>
</feature>
<dbReference type="InterPro" id="IPR011659">
    <property type="entry name" value="WD40"/>
</dbReference>
<dbReference type="Proteomes" id="UP000598271">
    <property type="component" value="Unassembled WGS sequence"/>
</dbReference>
<dbReference type="PROSITE" id="PS50005">
    <property type="entry name" value="TPR"/>
    <property type="match status" value="1"/>
</dbReference>
<protein>
    <submittedName>
        <fullName evidence="8">Cell envelope biogenesis protein OmpA</fullName>
    </submittedName>
</protein>
<dbReference type="CDD" id="cd07185">
    <property type="entry name" value="OmpA_C-like"/>
    <property type="match status" value="1"/>
</dbReference>
<evidence type="ECO:0000313" key="9">
    <source>
        <dbReference type="Proteomes" id="UP000598271"/>
    </source>
</evidence>
<dbReference type="Gene3D" id="2.120.10.30">
    <property type="entry name" value="TolB, C-terminal domain"/>
    <property type="match status" value="1"/>
</dbReference>
<evidence type="ECO:0000256" key="1">
    <source>
        <dbReference type="ARBA" id="ARBA00004442"/>
    </source>
</evidence>